<dbReference type="NCBIfam" id="TIGR01909">
    <property type="entry name" value="C_GCAxxG_C_C"/>
    <property type="match status" value="1"/>
</dbReference>
<dbReference type="AlphaFoldDB" id="A0A2M7T8N6"/>
<dbReference type="InterPro" id="IPR010181">
    <property type="entry name" value="CGCAxxGCC_motif"/>
</dbReference>
<dbReference type="InterPro" id="IPR036280">
    <property type="entry name" value="Multihaem_cyt_sf"/>
</dbReference>
<evidence type="ECO:0000313" key="2">
    <source>
        <dbReference type="Proteomes" id="UP000230956"/>
    </source>
</evidence>
<evidence type="ECO:0000313" key="1">
    <source>
        <dbReference type="EMBL" id="PIZ38610.1"/>
    </source>
</evidence>
<sequence>MLLENRRKPLVARIMDKIDKALDSAPQIIDVGVEPSRGDAAYERAAHCFDQGYNCAQSVMLSAAETFDVAIPAEIIKGAAAFTGGIGYCGCTCGALTGASLFIGVISADDKKPRKRTKTLDLSGRFHDRFKDTFKSTCCRVLRKGSDFKDKQADRRCKEITAMTARLLVDMVSKRMMVP</sequence>
<organism evidence="1 2">
    <name type="scientific">Candidatus Aquicultor secundus</name>
    <dbReference type="NCBI Taxonomy" id="1973895"/>
    <lineage>
        <taxon>Bacteria</taxon>
        <taxon>Bacillati</taxon>
        <taxon>Actinomycetota</taxon>
        <taxon>Candidatus Aquicultoria</taxon>
        <taxon>Candidatus Aquicultorales</taxon>
        <taxon>Candidatus Aquicultoraceae</taxon>
        <taxon>Candidatus Aquicultor</taxon>
    </lineage>
</organism>
<dbReference type="EMBL" id="PFNG01000143">
    <property type="protein sequence ID" value="PIZ38610.1"/>
    <property type="molecule type" value="Genomic_DNA"/>
</dbReference>
<protein>
    <recommendedName>
        <fullName evidence="3">C_GCAxxG_C_C family protein</fullName>
    </recommendedName>
</protein>
<name>A0A2M7T8N6_9ACTN</name>
<comment type="caution">
    <text evidence="1">The sequence shown here is derived from an EMBL/GenBank/DDBJ whole genome shotgun (WGS) entry which is preliminary data.</text>
</comment>
<dbReference type="Pfam" id="PF09719">
    <property type="entry name" value="C_GCAxxG_C_C"/>
    <property type="match status" value="1"/>
</dbReference>
<dbReference type="SUPFAM" id="SSF48695">
    <property type="entry name" value="Multiheme cytochromes"/>
    <property type="match status" value="1"/>
</dbReference>
<dbReference type="RefSeq" id="WP_286678395.1">
    <property type="nucleotide sequence ID" value="NZ_MNXI01000080.1"/>
</dbReference>
<reference evidence="2" key="1">
    <citation type="submission" date="2017-09" db="EMBL/GenBank/DDBJ databases">
        <title>Depth-based differentiation of microbial function through sediment-hosted aquifers and enrichment of novel symbionts in the deep terrestrial subsurface.</title>
        <authorList>
            <person name="Probst A.J."/>
            <person name="Ladd B."/>
            <person name="Jarett J.K."/>
            <person name="Geller-Mcgrath D.E."/>
            <person name="Sieber C.M.K."/>
            <person name="Emerson J.B."/>
            <person name="Anantharaman K."/>
            <person name="Thomas B.C."/>
            <person name="Malmstrom R."/>
            <person name="Stieglmeier M."/>
            <person name="Klingl A."/>
            <person name="Woyke T."/>
            <person name="Ryan C.M."/>
            <person name="Banfield J.F."/>
        </authorList>
    </citation>
    <scope>NUCLEOTIDE SEQUENCE [LARGE SCALE GENOMIC DNA]</scope>
</reference>
<dbReference type="Proteomes" id="UP000230956">
    <property type="component" value="Unassembled WGS sequence"/>
</dbReference>
<proteinExistence type="predicted"/>
<gene>
    <name evidence="1" type="ORF">COY37_05925</name>
</gene>
<accession>A0A2M7T8N6</accession>
<evidence type="ECO:0008006" key="3">
    <source>
        <dbReference type="Google" id="ProtNLM"/>
    </source>
</evidence>